<dbReference type="PROSITE" id="PS50835">
    <property type="entry name" value="IG_LIKE"/>
    <property type="match status" value="1"/>
</dbReference>
<dbReference type="OrthoDB" id="10072266at2759"/>
<dbReference type="AlphaFoldDB" id="A0A7L4GVP9"/>
<dbReference type="PANTHER" id="PTHR35971:SF5">
    <property type="entry name" value="OBSCURIN LIKE CYTOSKELETAL ADAPTOR 1"/>
    <property type="match status" value="1"/>
</dbReference>
<comment type="caution">
    <text evidence="6">The sequence shown here is derived from an EMBL/GenBank/DDBJ whole genome shotgun (WGS) entry which is preliminary data.</text>
</comment>
<dbReference type="PANTHER" id="PTHR35971">
    <property type="entry name" value="SI:DKEY-31G6.6"/>
    <property type="match status" value="1"/>
</dbReference>
<dbReference type="Proteomes" id="UP000584326">
    <property type="component" value="Unassembled WGS sequence"/>
</dbReference>
<keyword evidence="7" id="KW-1185">Reference proteome</keyword>
<proteinExistence type="predicted"/>
<dbReference type="InterPro" id="IPR052385">
    <property type="entry name" value="Obscurin/Obscurin-like_Reg"/>
</dbReference>
<evidence type="ECO:0000256" key="2">
    <source>
        <dbReference type="ARBA" id="ARBA00022490"/>
    </source>
</evidence>
<keyword evidence="2" id="KW-0963">Cytoplasm</keyword>
<reference evidence="6 7" key="1">
    <citation type="submission" date="2020-02" db="EMBL/GenBank/DDBJ databases">
        <title>Bird 10,000 Genomes (B10K) Project - Family phase.</title>
        <authorList>
            <person name="Zhang G."/>
        </authorList>
    </citation>
    <scope>NUCLEOTIDE SEQUENCE [LARGE SCALE GENOMIC DNA]</scope>
    <source>
        <strain evidence="6">B10K-DU-001-40</strain>
        <tissue evidence="6">Muscle</tissue>
    </source>
</reference>
<sequence length="93" mass="9944">EADAGEYTCDTGDQQTTAAVVVKVPPVTFVKALHSLELQEGGTAHLSCEVSKPDVPVEWKKGTSVILSSQKCSIKQEGNVHTLVIHDLNRADS</sequence>
<dbReference type="Gene3D" id="2.60.40.10">
    <property type="entry name" value="Immunoglobulins"/>
    <property type="match status" value="1"/>
</dbReference>
<keyword evidence="3" id="KW-0597">Phosphoprotein</keyword>
<feature type="non-terminal residue" evidence="6">
    <location>
        <position position="1"/>
    </location>
</feature>
<evidence type="ECO:0000256" key="4">
    <source>
        <dbReference type="ARBA" id="ARBA00023157"/>
    </source>
</evidence>
<dbReference type="InterPro" id="IPR007110">
    <property type="entry name" value="Ig-like_dom"/>
</dbReference>
<comment type="subcellular location">
    <subcellularLocation>
        <location evidence="1">Cytoplasm</location>
    </subcellularLocation>
</comment>
<organism evidence="6 7">
    <name type="scientific">Podargus strigoides</name>
    <name type="common">Tawny frogmouth</name>
    <name type="synonym">Caprimulgus strigoides</name>
    <dbReference type="NCBI Taxonomy" id="8905"/>
    <lineage>
        <taxon>Eukaryota</taxon>
        <taxon>Metazoa</taxon>
        <taxon>Chordata</taxon>
        <taxon>Craniata</taxon>
        <taxon>Vertebrata</taxon>
        <taxon>Euteleostomi</taxon>
        <taxon>Archelosauria</taxon>
        <taxon>Archosauria</taxon>
        <taxon>Dinosauria</taxon>
        <taxon>Saurischia</taxon>
        <taxon>Theropoda</taxon>
        <taxon>Coelurosauria</taxon>
        <taxon>Aves</taxon>
        <taxon>Neognathae</taxon>
        <taxon>Neoaves</taxon>
        <taxon>Strisores</taxon>
        <taxon>Caprimulgiformes</taxon>
        <taxon>Podargidae</taxon>
        <taxon>Podargus</taxon>
    </lineage>
</organism>
<name>A0A7L4GVP9_PODST</name>
<dbReference type="GO" id="GO:0005737">
    <property type="term" value="C:cytoplasm"/>
    <property type="evidence" value="ECO:0007669"/>
    <property type="project" value="UniProtKB-SubCell"/>
</dbReference>
<evidence type="ECO:0000313" key="7">
    <source>
        <dbReference type="Proteomes" id="UP000584326"/>
    </source>
</evidence>
<dbReference type="Pfam" id="PF07679">
    <property type="entry name" value="I-set"/>
    <property type="match status" value="1"/>
</dbReference>
<dbReference type="InterPro" id="IPR036179">
    <property type="entry name" value="Ig-like_dom_sf"/>
</dbReference>
<dbReference type="EMBL" id="VZTK01014905">
    <property type="protein sequence ID" value="NXX16463.1"/>
    <property type="molecule type" value="Genomic_DNA"/>
</dbReference>
<dbReference type="InterPro" id="IPR013098">
    <property type="entry name" value="Ig_I-set"/>
</dbReference>
<protein>
    <submittedName>
        <fullName evidence="6">OBSCN protein</fullName>
    </submittedName>
</protein>
<evidence type="ECO:0000259" key="5">
    <source>
        <dbReference type="PROSITE" id="PS50835"/>
    </source>
</evidence>
<accession>A0A7L4GVP9</accession>
<keyword evidence="4" id="KW-1015">Disulfide bond</keyword>
<dbReference type="InterPro" id="IPR013783">
    <property type="entry name" value="Ig-like_fold"/>
</dbReference>
<evidence type="ECO:0000256" key="1">
    <source>
        <dbReference type="ARBA" id="ARBA00004496"/>
    </source>
</evidence>
<evidence type="ECO:0000313" key="6">
    <source>
        <dbReference type="EMBL" id="NXX16463.1"/>
    </source>
</evidence>
<dbReference type="SUPFAM" id="SSF48726">
    <property type="entry name" value="Immunoglobulin"/>
    <property type="match status" value="1"/>
</dbReference>
<gene>
    <name evidence="6" type="primary">Obscn_10</name>
    <name evidence="6" type="ORF">PODSTR_R15878</name>
</gene>
<evidence type="ECO:0000256" key="3">
    <source>
        <dbReference type="ARBA" id="ARBA00022553"/>
    </source>
</evidence>
<feature type="non-terminal residue" evidence="6">
    <location>
        <position position="93"/>
    </location>
</feature>
<feature type="domain" description="Ig-like" evidence="5">
    <location>
        <begin position="25"/>
        <end position="93"/>
    </location>
</feature>